<dbReference type="Proteomes" id="UP000095401">
    <property type="component" value="Chromosome"/>
</dbReference>
<dbReference type="RefSeq" id="WP_070079138.1">
    <property type="nucleotide sequence ID" value="NZ_CP017415.1"/>
</dbReference>
<evidence type="ECO:0000313" key="2">
    <source>
        <dbReference type="Proteomes" id="UP000095401"/>
    </source>
</evidence>
<sequence length="85" mass="9611">MSGEKVLSYPRNVTYNFSQWNAEEAVSLNIDGVRHFGILKGEHGHSPYRVVLSEVFEHGASRRIAPRIIEVSDLGEVTFLHQHGH</sequence>
<keyword evidence="2" id="KW-1185">Reference proteome</keyword>
<dbReference type="EMBL" id="CP017415">
    <property type="protein sequence ID" value="AOU98782.1"/>
    <property type="molecule type" value="Genomic_DNA"/>
</dbReference>
<name>A0A1D8IQN2_9GAMM</name>
<protein>
    <submittedName>
        <fullName evidence="1">Uncharacterized protein</fullName>
    </submittedName>
</protein>
<organism evidence="1 2">
    <name type="scientific">Acidihalobacter yilgarnensis</name>
    <dbReference type="NCBI Taxonomy" id="2819280"/>
    <lineage>
        <taxon>Bacteria</taxon>
        <taxon>Pseudomonadati</taxon>
        <taxon>Pseudomonadota</taxon>
        <taxon>Gammaproteobacteria</taxon>
        <taxon>Chromatiales</taxon>
        <taxon>Ectothiorhodospiraceae</taxon>
        <taxon>Acidihalobacter</taxon>
    </lineage>
</organism>
<proteinExistence type="predicted"/>
<dbReference type="AlphaFoldDB" id="A0A1D8IQN2"/>
<dbReference type="KEGG" id="aprs:BI364_13135"/>
<evidence type="ECO:0000313" key="1">
    <source>
        <dbReference type="EMBL" id="AOU98782.1"/>
    </source>
</evidence>
<reference evidence="2" key="1">
    <citation type="submission" date="2016-09" db="EMBL/GenBank/DDBJ databases">
        <title>Acidihalobacter prosperus F5.</title>
        <authorList>
            <person name="Khaleque H.N."/>
            <person name="Ramsay J.P."/>
            <person name="Kaksonen A.H."/>
            <person name="Boxall N.J."/>
            <person name="Watkin E.L.J."/>
        </authorList>
    </citation>
    <scope>NUCLEOTIDE SEQUENCE [LARGE SCALE GENOMIC DNA]</scope>
    <source>
        <strain evidence="2">F5</strain>
    </source>
</reference>
<gene>
    <name evidence="1" type="ORF">BI364_13135</name>
</gene>
<accession>A0A1D8IQN2</accession>